<dbReference type="Proteomes" id="UP001500218">
    <property type="component" value="Unassembled WGS sequence"/>
</dbReference>
<sequence length="308" mass="34294">MLSLIIPVRSALHAVYPDLRPLRTAAKARDWAAVSRYFDALPPGFDATTAVTMVSQIRGIGRWLQLMVDTHREDPLPRLLLGAHLIIVGWKVRSSYRAQYVGREQFALFHEYLYRADRLLSDVTAVQPGSTAAWTFRLDTARGLGFGLPEARRRYAKAAESCAAPFAAQRKLVQQLCPKWGGDFKAVREFTRECLTQTPDGGICGAVVGEGYLEARFDYDHGHVNAAEIREDLDVASARILHADFQPQHGWVAAHSLLAASFVVQLDKDAARPHFAALGNTFSSYPWQMFDFSDAAAFRKARYAALGR</sequence>
<comment type="caution">
    <text evidence="1">The sequence shown here is derived from an EMBL/GenBank/DDBJ whole genome shotgun (WGS) entry which is preliminary data.</text>
</comment>
<accession>A0ABN2MG93</accession>
<dbReference type="EMBL" id="BAAALT010000213">
    <property type="protein sequence ID" value="GAA1824761.1"/>
    <property type="molecule type" value="Genomic_DNA"/>
</dbReference>
<evidence type="ECO:0000313" key="2">
    <source>
        <dbReference type="Proteomes" id="UP001500218"/>
    </source>
</evidence>
<proteinExistence type="predicted"/>
<evidence type="ECO:0000313" key="1">
    <source>
        <dbReference type="EMBL" id="GAA1824761.1"/>
    </source>
</evidence>
<protein>
    <submittedName>
        <fullName evidence="1">Uncharacterized protein</fullName>
    </submittedName>
</protein>
<dbReference type="RefSeq" id="WP_344137576.1">
    <property type="nucleotide sequence ID" value="NZ_BAAALT010000213.1"/>
</dbReference>
<organism evidence="1 2">
    <name type="scientific">Luedemannella flava</name>
    <dbReference type="NCBI Taxonomy" id="349316"/>
    <lineage>
        <taxon>Bacteria</taxon>
        <taxon>Bacillati</taxon>
        <taxon>Actinomycetota</taxon>
        <taxon>Actinomycetes</taxon>
        <taxon>Micromonosporales</taxon>
        <taxon>Micromonosporaceae</taxon>
        <taxon>Luedemannella</taxon>
    </lineage>
</organism>
<reference evidence="1 2" key="1">
    <citation type="journal article" date="2019" name="Int. J. Syst. Evol. Microbiol.">
        <title>The Global Catalogue of Microorganisms (GCM) 10K type strain sequencing project: providing services to taxonomists for standard genome sequencing and annotation.</title>
        <authorList>
            <consortium name="The Broad Institute Genomics Platform"/>
            <consortium name="The Broad Institute Genome Sequencing Center for Infectious Disease"/>
            <person name="Wu L."/>
            <person name="Ma J."/>
        </authorList>
    </citation>
    <scope>NUCLEOTIDE SEQUENCE [LARGE SCALE GENOMIC DNA]</scope>
    <source>
        <strain evidence="1 2">JCM 13250</strain>
    </source>
</reference>
<name>A0ABN2MG93_9ACTN</name>
<keyword evidence="2" id="KW-1185">Reference proteome</keyword>
<gene>
    <name evidence="1" type="ORF">GCM10009682_51160</name>
</gene>